<evidence type="ECO:0000313" key="10">
    <source>
        <dbReference type="Proteomes" id="UP001174691"/>
    </source>
</evidence>
<dbReference type="EC" id="5.1.3.15" evidence="3 5"/>
<dbReference type="Gene3D" id="2.70.98.10">
    <property type="match status" value="1"/>
</dbReference>
<comment type="catalytic activity">
    <reaction evidence="1">
        <text>alpha-D-glucose 6-phosphate = beta-D-glucose 6-phosphate</text>
        <dbReference type="Rhea" id="RHEA:16249"/>
        <dbReference type="ChEBI" id="CHEBI:58225"/>
        <dbReference type="ChEBI" id="CHEBI:58247"/>
        <dbReference type="EC" id="5.1.3.15"/>
    </reaction>
</comment>
<proteinExistence type="inferred from homology"/>
<accession>A0AA38VIV3</accession>
<dbReference type="InterPro" id="IPR008183">
    <property type="entry name" value="Aldose_1/G6P_1-epimerase"/>
</dbReference>
<feature type="active site" evidence="6">
    <location>
        <position position="296"/>
    </location>
</feature>
<organism evidence="9 10">
    <name type="scientific">Coniochaeta hoffmannii</name>
    <dbReference type="NCBI Taxonomy" id="91930"/>
    <lineage>
        <taxon>Eukaryota</taxon>
        <taxon>Fungi</taxon>
        <taxon>Dikarya</taxon>
        <taxon>Ascomycota</taxon>
        <taxon>Pezizomycotina</taxon>
        <taxon>Sordariomycetes</taxon>
        <taxon>Sordariomycetidae</taxon>
        <taxon>Coniochaetales</taxon>
        <taxon>Coniochaetaceae</taxon>
        <taxon>Coniochaeta</taxon>
    </lineage>
</organism>
<dbReference type="PANTHER" id="PTHR11122:SF13">
    <property type="entry name" value="GLUCOSE-6-PHOSPHATE 1-EPIMERASE"/>
    <property type="match status" value="1"/>
</dbReference>
<dbReference type="Pfam" id="PF01263">
    <property type="entry name" value="Aldose_epim"/>
    <property type="match status" value="1"/>
</dbReference>
<dbReference type="GO" id="GO:0005737">
    <property type="term" value="C:cytoplasm"/>
    <property type="evidence" value="ECO:0007669"/>
    <property type="project" value="TreeGrafter"/>
</dbReference>
<gene>
    <name evidence="9" type="ORF">NKR19_g8740</name>
</gene>
<comment type="similarity">
    <text evidence="2 5">Belongs to the glucose-6-phosphate 1-epimerase family.</text>
</comment>
<evidence type="ECO:0000256" key="3">
    <source>
        <dbReference type="ARBA" id="ARBA00012083"/>
    </source>
</evidence>
<dbReference type="InterPro" id="IPR011013">
    <property type="entry name" value="Gal_mutarotase_sf_dom"/>
</dbReference>
<feature type="binding site" evidence="7">
    <location>
        <position position="102"/>
    </location>
    <ligand>
        <name>substrate</name>
    </ligand>
</feature>
<comment type="caution">
    <text evidence="9">The sequence shown here is derived from an EMBL/GenBank/DDBJ whole genome shotgun (WGS) entry which is preliminary data.</text>
</comment>
<evidence type="ECO:0000256" key="1">
    <source>
        <dbReference type="ARBA" id="ARBA00001096"/>
    </source>
</evidence>
<feature type="compositionally biased region" description="Polar residues" evidence="8">
    <location>
        <begin position="9"/>
        <end position="21"/>
    </location>
</feature>
<dbReference type="AlphaFoldDB" id="A0AA38VIV3"/>
<reference evidence="9" key="1">
    <citation type="submission" date="2022-07" db="EMBL/GenBank/DDBJ databases">
        <title>Fungi with potential for degradation of polypropylene.</title>
        <authorList>
            <person name="Gostincar C."/>
        </authorList>
    </citation>
    <scope>NUCLEOTIDE SEQUENCE</scope>
    <source>
        <strain evidence="9">EXF-13287</strain>
    </source>
</reference>
<sequence>MVDRPNKPSALSSTPGLPPQAQVSITHGSRKVTAVLPTGESVEILLYGATVVSWRDRSGAEKLWLSEGSKLDGSKPVRGGIPLVFPVFGPPPPNHATSALPQHGFARTSVWEFLGKSTSESESSEGGADLSVKLDFGLSSAGLSEETRGAWGYKFNLIYSVTLSKGSLGTSLVVTNDDERPFELQVLMHTYFRVEDIGKVTVTGLKGASYIDKVDAKKEKSEGDGEVKIAGETDRVYTPVAGPGAAVEIKEAGKTVFSVVRDNLNDVVVWNPWTEKAKGMADFAPKDGYRQMVCVEAGSVRGWQTLEPGDAFEGAQTISISS</sequence>
<protein>
    <recommendedName>
        <fullName evidence="3 5">Glucose-6-phosphate 1-epimerase</fullName>
        <ecNumber evidence="3 5">5.1.3.15</ecNumber>
    </recommendedName>
</protein>
<comment type="function">
    <text evidence="5">Catalyzes the interconversion between the alpha and beta anomers from at least three hexose 6-phosphate sugars (Glc6P, Gal6P, and Man6P).</text>
</comment>
<dbReference type="InterPro" id="IPR025532">
    <property type="entry name" value="G6P_1-epimerase"/>
</dbReference>
<keyword evidence="4 5" id="KW-0413">Isomerase</keyword>
<feature type="binding site" evidence="7">
    <location>
        <position position="78"/>
    </location>
    <ligand>
        <name>substrate</name>
    </ligand>
</feature>
<feature type="active site" evidence="6">
    <location>
        <position position="189"/>
    </location>
</feature>
<evidence type="ECO:0000256" key="8">
    <source>
        <dbReference type="SAM" id="MobiDB-lite"/>
    </source>
</evidence>
<dbReference type="InterPro" id="IPR014718">
    <property type="entry name" value="GH-type_carb-bd"/>
</dbReference>
<name>A0AA38VIV3_9PEZI</name>
<dbReference type="SUPFAM" id="SSF74650">
    <property type="entry name" value="Galactose mutarotase-like"/>
    <property type="match status" value="1"/>
</dbReference>
<dbReference type="CDD" id="cd09020">
    <property type="entry name" value="D-hex-6-P-epi_like"/>
    <property type="match status" value="1"/>
</dbReference>
<dbReference type="EMBL" id="JANBVN010000186">
    <property type="protein sequence ID" value="KAJ9134231.1"/>
    <property type="molecule type" value="Genomic_DNA"/>
</dbReference>
<dbReference type="GO" id="GO:0030246">
    <property type="term" value="F:carbohydrate binding"/>
    <property type="evidence" value="ECO:0007669"/>
    <property type="project" value="UniProtKB-UniRule"/>
</dbReference>
<evidence type="ECO:0000256" key="6">
    <source>
        <dbReference type="PIRSR" id="PIRSR016020-1"/>
    </source>
</evidence>
<evidence type="ECO:0000256" key="4">
    <source>
        <dbReference type="ARBA" id="ARBA00023235"/>
    </source>
</evidence>
<feature type="region of interest" description="Disordered" evidence="8">
    <location>
        <begin position="1"/>
        <end position="21"/>
    </location>
</feature>
<dbReference type="PANTHER" id="PTHR11122">
    <property type="entry name" value="APOSPORY-ASSOCIATED PROTEIN C-RELATED"/>
    <property type="match status" value="1"/>
</dbReference>
<keyword evidence="10" id="KW-1185">Reference proteome</keyword>
<dbReference type="GO" id="GO:0005975">
    <property type="term" value="P:carbohydrate metabolic process"/>
    <property type="evidence" value="ECO:0007669"/>
    <property type="project" value="InterPro"/>
</dbReference>
<feature type="binding site" evidence="7">
    <location>
        <position position="107"/>
    </location>
    <ligand>
        <name>substrate</name>
    </ligand>
</feature>
<dbReference type="PIRSF" id="PIRSF016020">
    <property type="entry name" value="PHexose_mutarotase"/>
    <property type="match status" value="1"/>
</dbReference>
<dbReference type="GO" id="GO:0047938">
    <property type="term" value="F:glucose-6-phosphate 1-epimerase activity"/>
    <property type="evidence" value="ECO:0007669"/>
    <property type="project" value="UniProtKB-UniRule"/>
</dbReference>
<evidence type="ECO:0000313" key="9">
    <source>
        <dbReference type="EMBL" id="KAJ9134231.1"/>
    </source>
</evidence>
<evidence type="ECO:0000256" key="5">
    <source>
        <dbReference type="PIRNR" id="PIRNR016020"/>
    </source>
</evidence>
<dbReference type="Proteomes" id="UP001174691">
    <property type="component" value="Unassembled WGS sequence"/>
</dbReference>
<evidence type="ECO:0000256" key="2">
    <source>
        <dbReference type="ARBA" id="ARBA00005866"/>
    </source>
</evidence>
<evidence type="ECO:0000256" key="7">
    <source>
        <dbReference type="PIRSR" id="PIRSR016020-2"/>
    </source>
</evidence>